<feature type="domain" description="ABC transporter" evidence="5">
    <location>
        <begin position="8"/>
        <end position="235"/>
    </location>
</feature>
<evidence type="ECO:0000256" key="3">
    <source>
        <dbReference type="ARBA" id="ARBA00022741"/>
    </source>
</evidence>
<name>A0A553IJ54_ACHLA</name>
<dbReference type="PANTHER" id="PTHR42711">
    <property type="entry name" value="ABC TRANSPORTER ATP-BINDING PROTEIN"/>
    <property type="match status" value="1"/>
</dbReference>
<dbReference type="InterPro" id="IPR017871">
    <property type="entry name" value="ABC_transporter-like_CS"/>
</dbReference>
<dbReference type="Proteomes" id="UP000315938">
    <property type="component" value="Unassembled WGS sequence"/>
</dbReference>
<evidence type="ECO:0000259" key="5">
    <source>
        <dbReference type="PROSITE" id="PS50893"/>
    </source>
</evidence>
<keyword evidence="2" id="KW-0813">Transport</keyword>
<dbReference type="PANTHER" id="PTHR42711:SF5">
    <property type="entry name" value="ABC TRANSPORTER ATP-BINDING PROTEIN NATA"/>
    <property type="match status" value="1"/>
</dbReference>
<dbReference type="AlphaFoldDB" id="A0A553IJ54"/>
<comment type="similarity">
    <text evidence="1">Belongs to the ABC transporter superfamily.</text>
</comment>
<proteinExistence type="inferred from homology"/>
<dbReference type="Pfam" id="PF00005">
    <property type="entry name" value="ABC_tran"/>
    <property type="match status" value="1"/>
</dbReference>
<dbReference type="EMBL" id="VKID01000001">
    <property type="protein sequence ID" value="TRY00192.1"/>
    <property type="molecule type" value="Genomic_DNA"/>
</dbReference>
<gene>
    <name evidence="6" type="ORF">FNV44_03865</name>
</gene>
<dbReference type="SMART" id="SM00382">
    <property type="entry name" value="AAA"/>
    <property type="match status" value="1"/>
</dbReference>
<accession>A0A553IJ54</accession>
<reference evidence="6 7" key="1">
    <citation type="submission" date="2019-07" db="EMBL/GenBank/DDBJ databases">
        <title>Genome sequence of Acholeplasma laidlawii strain with increased resistance to erythromycin.</title>
        <authorList>
            <person name="Medvedeva E.S."/>
            <person name="Baranova N.B."/>
            <person name="Siniagina M.N."/>
            <person name="Mouzykantov A."/>
            <person name="Chernova O.A."/>
            <person name="Chernov V.M."/>
        </authorList>
    </citation>
    <scope>NUCLEOTIDE SEQUENCE [LARGE SCALE GENOMIC DNA]</scope>
    <source>
        <strain evidence="6 7">PG8REry</strain>
    </source>
</reference>
<evidence type="ECO:0000256" key="1">
    <source>
        <dbReference type="ARBA" id="ARBA00005417"/>
    </source>
</evidence>
<keyword evidence="4 6" id="KW-0067">ATP-binding</keyword>
<dbReference type="SUPFAM" id="SSF52540">
    <property type="entry name" value="P-loop containing nucleoside triphosphate hydrolases"/>
    <property type="match status" value="1"/>
</dbReference>
<dbReference type="Pfam" id="PF13732">
    <property type="entry name" value="DrrA1-3_C"/>
    <property type="match status" value="1"/>
</dbReference>
<organism evidence="6 7">
    <name type="scientific">Acholeplasma laidlawii</name>
    <dbReference type="NCBI Taxonomy" id="2148"/>
    <lineage>
        <taxon>Bacteria</taxon>
        <taxon>Bacillati</taxon>
        <taxon>Mycoplasmatota</taxon>
        <taxon>Mollicutes</taxon>
        <taxon>Acholeplasmatales</taxon>
        <taxon>Acholeplasmataceae</taxon>
        <taxon>Acholeplasma</taxon>
    </lineage>
</organism>
<evidence type="ECO:0000313" key="7">
    <source>
        <dbReference type="Proteomes" id="UP000315938"/>
    </source>
</evidence>
<protein>
    <submittedName>
        <fullName evidence="6">ATP-binding cassette domain-containing protein</fullName>
    </submittedName>
</protein>
<comment type="caution">
    <text evidence="6">The sequence shown here is derived from an EMBL/GenBank/DDBJ whole genome shotgun (WGS) entry which is preliminary data.</text>
</comment>
<dbReference type="InterPro" id="IPR027417">
    <property type="entry name" value="P-loop_NTPase"/>
</dbReference>
<dbReference type="PROSITE" id="PS50893">
    <property type="entry name" value="ABC_TRANSPORTER_2"/>
    <property type="match status" value="1"/>
</dbReference>
<dbReference type="PROSITE" id="PS00211">
    <property type="entry name" value="ABC_TRANSPORTER_1"/>
    <property type="match status" value="1"/>
</dbReference>
<dbReference type="InterPro" id="IPR003593">
    <property type="entry name" value="AAA+_ATPase"/>
</dbReference>
<evidence type="ECO:0000256" key="4">
    <source>
        <dbReference type="ARBA" id="ARBA00022840"/>
    </source>
</evidence>
<evidence type="ECO:0000256" key="2">
    <source>
        <dbReference type="ARBA" id="ARBA00022448"/>
    </source>
</evidence>
<evidence type="ECO:0000313" key="6">
    <source>
        <dbReference type="EMBL" id="TRY00192.1"/>
    </source>
</evidence>
<dbReference type="Gene3D" id="3.40.50.300">
    <property type="entry name" value="P-loop containing nucleotide triphosphate hydrolases"/>
    <property type="match status" value="1"/>
</dbReference>
<sequence>MKRSLSMLEVKNVTLKYGDFTAVDDLSFEVEKGEIFGLLGTNGAGKTTTFRTIMGLLYPSSGYVRYEGDFVSYETVDKIGYMIEERSLLTKLTVKDLILYFGQLKNVPVKTILERLDYWLKRFNIVDYKMKKIKELSKGNQQKIQFISALINEPSLLVLDEPFSGLDVINIELFVEVIREYQQKGCTIIFSSHQIDHVESFCERLVVLEKGKSVISGLIKDVKNDFKKHNIKVIADGLDAEKVLGIPGVFGCTKDSKEWTIKIESEDVAPSVFDYIKTLENLRKYDVEQASLSEIFIAKVGKKYEEA</sequence>
<keyword evidence="3" id="KW-0547">Nucleotide-binding</keyword>
<dbReference type="InterPro" id="IPR003439">
    <property type="entry name" value="ABC_transporter-like_ATP-bd"/>
</dbReference>
<dbReference type="InterPro" id="IPR050763">
    <property type="entry name" value="ABC_transporter_ATP-binding"/>
</dbReference>
<dbReference type="GO" id="GO:0016887">
    <property type="term" value="F:ATP hydrolysis activity"/>
    <property type="evidence" value="ECO:0007669"/>
    <property type="project" value="InterPro"/>
</dbReference>
<dbReference type="InterPro" id="IPR025302">
    <property type="entry name" value="DrrA1/2-like_C"/>
</dbReference>
<dbReference type="GO" id="GO:0005524">
    <property type="term" value="F:ATP binding"/>
    <property type="evidence" value="ECO:0007669"/>
    <property type="project" value="UniProtKB-KW"/>
</dbReference>